<keyword evidence="2" id="KW-1185">Reference proteome</keyword>
<accession>A0ABP9STM5</accession>
<evidence type="ECO:0000313" key="2">
    <source>
        <dbReference type="Proteomes" id="UP001501570"/>
    </source>
</evidence>
<comment type="caution">
    <text evidence="1">The sequence shown here is derived from an EMBL/GenBank/DDBJ whole genome shotgun (WGS) entry which is preliminary data.</text>
</comment>
<proteinExistence type="predicted"/>
<protein>
    <submittedName>
        <fullName evidence="1">Uncharacterized protein</fullName>
    </submittedName>
</protein>
<sequence length="66" mass="7209">MAPEAAVTSDFVMPPESVLIAHLPRLFGTVLVESALVVATRGRRIVVVLGCALNCDRVKKYRPRMS</sequence>
<organism evidence="1 2">
    <name type="scientific">Rugosimonospora acidiphila</name>
    <dbReference type="NCBI Taxonomy" id="556531"/>
    <lineage>
        <taxon>Bacteria</taxon>
        <taxon>Bacillati</taxon>
        <taxon>Actinomycetota</taxon>
        <taxon>Actinomycetes</taxon>
        <taxon>Micromonosporales</taxon>
        <taxon>Micromonosporaceae</taxon>
        <taxon>Rugosimonospora</taxon>
    </lineage>
</organism>
<dbReference type="Proteomes" id="UP001501570">
    <property type="component" value="Unassembled WGS sequence"/>
</dbReference>
<dbReference type="EMBL" id="BAABJQ010000058">
    <property type="protein sequence ID" value="GAA5202140.1"/>
    <property type="molecule type" value="Genomic_DNA"/>
</dbReference>
<gene>
    <name evidence="1" type="ORF">GCM10023322_83420</name>
</gene>
<evidence type="ECO:0000313" key="1">
    <source>
        <dbReference type="EMBL" id="GAA5202140.1"/>
    </source>
</evidence>
<name>A0ABP9STM5_9ACTN</name>
<reference evidence="2" key="1">
    <citation type="journal article" date="2019" name="Int. J. Syst. Evol. Microbiol.">
        <title>The Global Catalogue of Microorganisms (GCM) 10K type strain sequencing project: providing services to taxonomists for standard genome sequencing and annotation.</title>
        <authorList>
            <consortium name="The Broad Institute Genomics Platform"/>
            <consortium name="The Broad Institute Genome Sequencing Center for Infectious Disease"/>
            <person name="Wu L."/>
            <person name="Ma J."/>
        </authorList>
    </citation>
    <scope>NUCLEOTIDE SEQUENCE [LARGE SCALE GENOMIC DNA]</scope>
    <source>
        <strain evidence="2">JCM 18304</strain>
    </source>
</reference>